<protein>
    <submittedName>
        <fullName evidence="2">Aldehyde dehydrogenase</fullName>
    </submittedName>
</protein>
<dbReference type="InterPro" id="IPR000674">
    <property type="entry name" value="Ald_Oxase/Xan_DH_a/b"/>
</dbReference>
<comment type="caution">
    <text evidence="2">The sequence shown here is derived from an EMBL/GenBank/DDBJ whole genome shotgun (WGS) entry which is preliminary data.</text>
</comment>
<dbReference type="Proteomes" id="UP000612899">
    <property type="component" value="Unassembled WGS sequence"/>
</dbReference>
<sequence>MSTAADGTPIDDWIEIHANGRVTVKTGKVELGTGLMTALAQIAAEELDVAVEDIDMAGPWTGRSPDEGYTAGSRSIKDGGAAIRRAAAEARQALLELATAQLGDALTVARGVITGPGGRRSYAELMGGKPFHRTIDGRAPLKHPESYSVVGTAVRRADIARKVNGLDGFVTDIRVEGMVHARVVRPRTFGARLVDVDTSALPDGVIVVRRNDFLAVVADREEVALAARAAIRPLWTDGHPLPPMDDLFGWMRRQVTDDSDLVSWPRSGDVAAGQRTIVRDYHWPFQAHASLAPSCAVADVRPDGAVVYTAAQGVYPLQRALAQLLDLPPASIEVIHREGSGCYGHNGADDAAADAAVISQELGRPVRVQWTRFDELVWARKGPAMTTRMTAELAPKGRIAFWSADIWTPTHGGRPARPDQLIAGRLRDGLAEPEATAYIGGGRNAQVDYDIAAQRVTMRWLRKPALPGSALRGLGATANTFANECFMDELAALAEVDPVEFRRRHLTDPRALAVLDAVTQACGWGLPLPAGRGRGFAYGRYDGTGAYVATVAEVSIVDNEARVERLWIAHDCGLIVNPDGLRNQIEGNLIQSLSRALIEQVRWDAGGLLCTEWDSYPILRFTQIPPLEVILIDRPDQPPVGAGEPATITTAPAVANAIAAASGVRLRQVPLGGQLR</sequence>
<dbReference type="Pfam" id="PF02738">
    <property type="entry name" value="MoCoBD_1"/>
    <property type="match status" value="2"/>
</dbReference>
<organism evidence="2 3">
    <name type="scientific">Rhizocola hellebori</name>
    <dbReference type="NCBI Taxonomy" id="1392758"/>
    <lineage>
        <taxon>Bacteria</taxon>
        <taxon>Bacillati</taxon>
        <taxon>Actinomycetota</taxon>
        <taxon>Actinomycetes</taxon>
        <taxon>Micromonosporales</taxon>
        <taxon>Micromonosporaceae</taxon>
        <taxon>Rhizocola</taxon>
    </lineage>
</organism>
<dbReference type="InterPro" id="IPR052516">
    <property type="entry name" value="N-heterocyclic_Hydroxylase"/>
</dbReference>
<dbReference type="EMBL" id="BONY01000009">
    <property type="protein sequence ID" value="GIH03697.1"/>
    <property type="molecule type" value="Genomic_DNA"/>
</dbReference>
<dbReference type="GO" id="GO:0016491">
    <property type="term" value="F:oxidoreductase activity"/>
    <property type="evidence" value="ECO:0007669"/>
    <property type="project" value="InterPro"/>
</dbReference>
<proteinExistence type="predicted"/>
<reference evidence="2" key="1">
    <citation type="submission" date="2021-01" db="EMBL/GenBank/DDBJ databases">
        <title>Whole genome shotgun sequence of Rhizocola hellebori NBRC 109834.</title>
        <authorList>
            <person name="Komaki H."/>
            <person name="Tamura T."/>
        </authorList>
    </citation>
    <scope>NUCLEOTIDE SEQUENCE</scope>
    <source>
        <strain evidence="2">NBRC 109834</strain>
    </source>
</reference>
<dbReference type="RefSeq" id="WP_203907613.1">
    <property type="nucleotide sequence ID" value="NZ_BONY01000009.1"/>
</dbReference>
<feature type="domain" description="Aldehyde oxidase/xanthine dehydrogenase a/b hammerhead" evidence="1">
    <location>
        <begin position="164"/>
        <end position="242"/>
    </location>
</feature>
<evidence type="ECO:0000259" key="1">
    <source>
        <dbReference type="SMART" id="SM01008"/>
    </source>
</evidence>
<gene>
    <name evidence="2" type="ORF">Rhe02_17640</name>
</gene>
<dbReference type="InterPro" id="IPR046867">
    <property type="entry name" value="AldOxase/xan_DH_MoCoBD2"/>
</dbReference>
<dbReference type="Gene3D" id="3.30.365.10">
    <property type="entry name" value="Aldehyde oxidase/xanthine dehydrogenase, molybdopterin binding domain"/>
    <property type="match status" value="4"/>
</dbReference>
<evidence type="ECO:0000313" key="3">
    <source>
        <dbReference type="Proteomes" id="UP000612899"/>
    </source>
</evidence>
<dbReference type="SMART" id="SM01008">
    <property type="entry name" value="Ald_Xan_dh_C"/>
    <property type="match status" value="1"/>
</dbReference>
<dbReference type="InterPro" id="IPR008274">
    <property type="entry name" value="AldOxase/xan_DH_MoCoBD1"/>
</dbReference>
<dbReference type="Pfam" id="PF20256">
    <property type="entry name" value="MoCoBD_2"/>
    <property type="match status" value="2"/>
</dbReference>
<dbReference type="PANTHER" id="PTHR47495">
    <property type="entry name" value="ALDEHYDE DEHYDROGENASE"/>
    <property type="match status" value="1"/>
</dbReference>
<accession>A0A8J3Q5J2</accession>
<dbReference type="InterPro" id="IPR037165">
    <property type="entry name" value="AldOxase/xan_DH_Mopterin-bd_sf"/>
</dbReference>
<dbReference type="PANTHER" id="PTHR47495:SF1">
    <property type="entry name" value="BLL3820 PROTEIN"/>
    <property type="match status" value="1"/>
</dbReference>
<dbReference type="PIRSF" id="PIRSF036389">
    <property type="entry name" value="IOR_B"/>
    <property type="match status" value="1"/>
</dbReference>
<name>A0A8J3Q5J2_9ACTN</name>
<dbReference type="SUPFAM" id="SSF56003">
    <property type="entry name" value="Molybdenum cofactor-binding domain"/>
    <property type="match status" value="2"/>
</dbReference>
<dbReference type="InterPro" id="IPR012368">
    <property type="entry name" value="OxRdtase_Mopterin-bd_su_IorB"/>
</dbReference>
<keyword evidence="3" id="KW-1185">Reference proteome</keyword>
<evidence type="ECO:0000313" key="2">
    <source>
        <dbReference type="EMBL" id="GIH03697.1"/>
    </source>
</evidence>
<dbReference type="AlphaFoldDB" id="A0A8J3Q5J2"/>
<dbReference type="Gene3D" id="3.90.1170.50">
    <property type="entry name" value="Aldehyde oxidase/xanthine dehydrogenase, a/b hammerhead"/>
    <property type="match status" value="1"/>
</dbReference>